<keyword evidence="8" id="KW-1185">Reference proteome</keyword>
<dbReference type="InterPro" id="IPR009057">
    <property type="entry name" value="Homeodomain-like_sf"/>
</dbReference>
<feature type="DNA-binding region" description="H-T-H motif" evidence="4">
    <location>
        <begin position="57"/>
        <end position="76"/>
    </location>
</feature>
<evidence type="ECO:0000256" key="3">
    <source>
        <dbReference type="ARBA" id="ARBA00023163"/>
    </source>
</evidence>
<dbReference type="CDD" id="cd00093">
    <property type="entry name" value="HTH_XRE"/>
    <property type="match status" value="1"/>
</dbReference>
<feature type="compositionally biased region" description="Gly residues" evidence="5">
    <location>
        <begin position="1"/>
        <end position="12"/>
    </location>
</feature>
<organism evidence="7 8">
    <name type="scientific">Kitasatospora terrestris</name>
    <dbReference type="NCBI Taxonomy" id="258051"/>
    <lineage>
        <taxon>Bacteria</taxon>
        <taxon>Bacillati</taxon>
        <taxon>Actinomycetota</taxon>
        <taxon>Actinomycetes</taxon>
        <taxon>Kitasatosporales</taxon>
        <taxon>Streptomycetaceae</taxon>
        <taxon>Kitasatospora</taxon>
    </lineage>
</organism>
<protein>
    <recommendedName>
        <fullName evidence="6">HTH tetR-type domain-containing protein</fullName>
    </recommendedName>
</protein>
<comment type="caution">
    <text evidence="7">The sequence shown here is derived from an EMBL/GenBank/DDBJ whole genome shotgun (WGS) entry which is preliminary data.</text>
</comment>
<evidence type="ECO:0000256" key="4">
    <source>
        <dbReference type="PROSITE-ProRule" id="PRU00335"/>
    </source>
</evidence>
<reference evidence="8" key="1">
    <citation type="journal article" date="2019" name="Int. J. Syst. Evol. Microbiol.">
        <title>The Global Catalogue of Microorganisms (GCM) 10K type strain sequencing project: providing services to taxonomists for standard genome sequencing and annotation.</title>
        <authorList>
            <consortium name="The Broad Institute Genomics Platform"/>
            <consortium name="The Broad Institute Genome Sequencing Center for Infectious Disease"/>
            <person name="Wu L."/>
            <person name="Ma J."/>
        </authorList>
    </citation>
    <scope>NUCLEOTIDE SEQUENCE [LARGE SCALE GENOMIC DNA]</scope>
    <source>
        <strain evidence="8">JCM 13006</strain>
    </source>
</reference>
<dbReference type="PANTHER" id="PTHR30055:SF234">
    <property type="entry name" value="HTH-TYPE TRANSCRIPTIONAL REGULATOR BETI"/>
    <property type="match status" value="1"/>
</dbReference>
<dbReference type="EMBL" id="BAABIS010000001">
    <property type="protein sequence ID" value="GAA4885117.1"/>
    <property type="molecule type" value="Genomic_DNA"/>
</dbReference>
<sequence>MSGTADEGGGAGAPEPADGASPVRGTGRVARRRDRRKAEIVRTATRILADAGYQGMSLEDVAERTDIAKATLYHYFSSKDELVAAALESLTQEVLRRLADRERKVTGAGARELLAALVDEQVLILTETAPEVAAAFSWPRTWPQAFEEPMKDMRRRHDAVFRRVVEQGVADGEFTCDNINVAMQCLHGVLNQSPVWIRPGVHVEDRDEVRAAVVACALRLFG</sequence>
<accession>A0ABP9ESK3</accession>
<dbReference type="Gene3D" id="1.10.357.10">
    <property type="entry name" value="Tetracycline Repressor, domain 2"/>
    <property type="match status" value="1"/>
</dbReference>
<dbReference type="InterPro" id="IPR001387">
    <property type="entry name" value="Cro/C1-type_HTH"/>
</dbReference>
<dbReference type="InterPro" id="IPR023772">
    <property type="entry name" value="DNA-bd_HTH_TetR-type_CS"/>
</dbReference>
<keyword evidence="3" id="KW-0804">Transcription</keyword>
<dbReference type="PRINTS" id="PR00455">
    <property type="entry name" value="HTHTETR"/>
</dbReference>
<dbReference type="Pfam" id="PF00440">
    <property type="entry name" value="TetR_N"/>
    <property type="match status" value="1"/>
</dbReference>
<dbReference type="PROSITE" id="PS01081">
    <property type="entry name" value="HTH_TETR_1"/>
    <property type="match status" value="1"/>
</dbReference>
<keyword evidence="2 4" id="KW-0238">DNA-binding</keyword>
<dbReference type="Gene3D" id="1.10.10.60">
    <property type="entry name" value="Homeodomain-like"/>
    <property type="match status" value="1"/>
</dbReference>
<evidence type="ECO:0000313" key="7">
    <source>
        <dbReference type="EMBL" id="GAA4885117.1"/>
    </source>
</evidence>
<dbReference type="SUPFAM" id="SSF46689">
    <property type="entry name" value="Homeodomain-like"/>
    <property type="match status" value="1"/>
</dbReference>
<dbReference type="InterPro" id="IPR041490">
    <property type="entry name" value="KstR2_TetR_C"/>
</dbReference>
<gene>
    <name evidence="7" type="ORF">GCM10023235_77660</name>
</gene>
<dbReference type="SUPFAM" id="SSF48498">
    <property type="entry name" value="Tetracyclin repressor-like, C-terminal domain"/>
    <property type="match status" value="1"/>
</dbReference>
<dbReference type="InterPro" id="IPR036271">
    <property type="entry name" value="Tet_transcr_reg_TetR-rel_C_sf"/>
</dbReference>
<feature type="domain" description="HTH tetR-type" evidence="6">
    <location>
        <begin position="34"/>
        <end position="94"/>
    </location>
</feature>
<dbReference type="InterPro" id="IPR001647">
    <property type="entry name" value="HTH_TetR"/>
</dbReference>
<evidence type="ECO:0000313" key="8">
    <source>
        <dbReference type="Proteomes" id="UP001501752"/>
    </source>
</evidence>
<evidence type="ECO:0000256" key="2">
    <source>
        <dbReference type="ARBA" id="ARBA00023125"/>
    </source>
</evidence>
<feature type="compositionally biased region" description="Low complexity" evidence="5">
    <location>
        <begin position="13"/>
        <end position="28"/>
    </location>
</feature>
<keyword evidence="1" id="KW-0805">Transcription regulation</keyword>
<proteinExistence type="predicted"/>
<dbReference type="Pfam" id="PF17932">
    <property type="entry name" value="TetR_C_24"/>
    <property type="match status" value="1"/>
</dbReference>
<feature type="region of interest" description="Disordered" evidence="5">
    <location>
        <begin position="1"/>
        <end position="35"/>
    </location>
</feature>
<dbReference type="PROSITE" id="PS50977">
    <property type="entry name" value="HTH_TETR_2"/>
    <property type="match status" value="1"/>
</dbReference>
<dbReference type="Proteomes" id="UP001501752">
    <property type="component" value="Unassembled WGS sequence"/>
</dbReference>
<evidence type="ECO:0000256" key="1">
    <source>
        <dbReference type="ARBA" id="ARBA00023015"/>
    </source>
</evidence>
<evidence type="ECO:0000256" key="5">
    <source>
        <dbReference type="SAM" id="MobiDB-lite"/>
    </source>
</evidence>
<name>A0ABP9ESK3_9ACTN</name>
<dbReference type="InterPro" id="IPR050109">
    <property type="entry name" value="HTH-type_TetR-like_transc_reg"/>
</dbReference>
<dbReference type="PANTHER" id="PTHR30055">
    <property type="entry name" value="HTH-TYPE TRANSCRIPTIONAL REGULATOR RUTR"/>
    <property type="match status" value="1"/>
</dbReference>
<dbReference type="RefSeq" id="WP_345701630.1">
    <property type="nucleotide sequence ID" value="NZ_BAABIS010000001.1"/>
</dbReference>
<evidence type="ECO:0000259" key="6">
    <source>
        <dbReference type="PROSITE" id="PS50977"/>
    </source>
</evidence>